<keyword evidence="2" id="KW-1185">Reference proteome</keyword>
<reference evidence="2" key="1">
    <citation type="journal article" date="2017" name="Nat. Microbiol.">
        <title>Global analysis of biosynthetic gene clusters reveals vast potential of secondary metabolite production in Penicillium species.</title>
        <authorList>
            <person name="Nielsen J.C."/>
            <person name="Grijseels S."/>
            <person name="Prigent S."/>
            <person name="Ji B."/>
            <person name="Dainat J."/>
            <person name="Nielsen K.F."/>
            <person name="Frisvad J.C."/>
            <person name="Workman M."/>
            <person name="Nielsen J."/>
        </authorList>
    </citation>
    <scope>NUCLEOTIDE SEQUENCE [LARGE SCALE GENOMIC DNA]</scope>
    <source>
        <strain evidence="2">IBT 24891</strain>
    </source>
</reference>
<name>A0A1V6SR18_9EURO</name>
<dbReference type="OrthoDB" id="2219495at2759"/>
<dbReference type="EMBL" id="MLKD01000025">
    <property type="protein sequence ID" value="OQE16190.1"/>
    <property type="molecule type" value="Genomic_DNA"/>
</dbReference>
<accession>A0A1V6SR18</accession>
<dbReference type="AlphaFoldDB" id="A0A1V6SR18"/>
<protein>
    <submittedName>
        <fullName evidence="1">Uncharacterized protein</fullName>
    </submittedName>
</protein>
<dbReference type="Proteomes" id="UP000191285">
    <property type="component" value="Unassembled WGS sequence"/>
</dbReference>
<evidence type="ECO:0000313" key="1">
    <source>
        <dbReference type="EMBL" id="OQE16190.1"/>
    </source>
</evidence>
<organism evidence="1 2">
    <name type="scientific">Penicillium steckii</name>
    <dbReference type="NCBI Taxonomy" id="303698"/>
    <lineage>
        <taxon>Eukaryota</taxon>
        <taxon>Fungi</taxon>
        <taxon>Dikarya</taxon>
        <taxon>Ascomycota</taxon>
        <taxon>Pezizomycotina</taxon>
        <taxon>Eurotiomycetes</taxon>
        <taxon>Eurotiomycetidae</taxon>
        <taxon>Eurotiales</taxon>
        <taxon>Aspergillaceae</taxon>
        <taxon>Penicillium</taxon>
    </lineage>
</organism>
<evidence type="ECO:0000313" key="2">
    <source>
        <dbReference type="Proteomes" id="UP000191285"/>
    </source>
</evidence>
<sequence>MLLDVLIHCSFALVARDSHDFKFLPILGKYVKNQLKRKPGSFTPLWKLWTVQEGKKCDGLNEGENGPREMSNLMLTFRVTLASIDLQG</sequence>
<dbReference type="STRING" id="303698.A0A1V6SR18"/>
<gene>
    <name evidence="1" type="ORF">PENSTE_c025G07078</name>
</gene>
<comment type="caution">
    <text evidence="1">The sequence shown here is derived from an EMBL/GenBank/DDBJ whole genome shotgun (WGS) entry which is preliminary data.</text>
</comment>
<proteinExistence type="predicted"/>